<dbReference type="AlphaFoldDB" id="A0A8G1QW24"/>
<gene>
    <name evidence="1" type="ORF">BO85DRAFT_481828</name>
</gene>
<dbReference type="RefSeq" id="XP_025510372.1">
    <property type="nucleotide sequence ID" value="XM_025663076.1"/>
</dbReference>
<organism evidence="1 2">
    <name type="scientific">Aspergillus piperis CBS 112811</name>
    <dbReference type="NCBI Taxonomy" id="1448313"/>
    <lineage>
        <taxon>Eukaryota</taxon>
        <taxon>Fungi</taxon>
        <taxon>Dikarya</taxon>
        <taxon>Ascomycota</taxon>
        <taxon>Pezizomycotina</taxon>
        <taxon>Eurotiomycetes</taxon>
        <taxon>Eurotiomycetidae</taxon>
        <taxon>Eurotiales</taxon>
        <taxon>Aspergillaceae</taxon>
        <taxon>Aspergillus</taxon>
        <taxon>Aspergillus subgen. Circumdati</taxon>
    </lineage>
</organism>
<name>A0A8G1QW24_9EURO</name>
<dbReference type="Proteomes" id="UP000249526">
    <property type="component" value="Unassembled WGS sequence"/>
</dbReference>
<evidence type="ECO:0000313" key="2">
    <source>
        <dbReference type="Proteomes" id="UP000249526"/>
    </source>
</evidence>
<proteinExistence type="predicted"/>
<reference evidence="1 2" key="1">
    <citation type="submission" date="2018-02" db="EMBL/GenBank/DDBJ databases">
        <title>The genomes of Aspergillus section Nigri reveals drivers in fungal speciation.</title>
        <authorList>
            <consortium name="DOE Joint Genome Institute"/>
            <person name="Vesth T.C."/>
            <person name="Nybo J."/>
            <person name="Theobald S."/>
            <person name="Brandl J."/>
            <person name="Frisvad J.C."/>
            <person name="Nielsen K.F."/>
            <person name="Lyhne E.K."/>
            <person name="Kogle M.E."/>
            <person name="Kuo A."/>
            <person name="Riley R."/>
            <person name="Clum A."/>
            <person name="Nolan M."/>
            <person name="Lipzen A."/>
            <person name="Salamov A."/>
            <person name="Henrissat B."/>
            <person name="Wiebenga A."/>
            <person name="De vries R.P."/>
            <person name="Grigoriev I.V."/>
            <person name="Mortensen U.H."/>
            <person name="Andersen M.R."/>
            <person name="Baker S.E."/>
        </authorList>
    </citation>
    <scope>NUCLEOTIDE SEQUENCE [LARGE SCALE GENOMIC DNA]</scope>
    <source>
        <strain evidence="1 2">CBS 112811</strain>
    </source>
</reference>
<evidence type="ECO:0000313" key="1">
    <source>
        <dbReference type="EMBL" id="RAH52450.1"/>
    </source>
</evidence>
<accession>A0A8G1QW24</accession>
<keyword evidence="2" id="KW-1185">Reference proteome</keyword>
<dbReference type="GeneID" id="37166478"/>
<dbReference type="EMBL" id="KZ825084">
    <property type="protein sequence ID" value="RAH52450.1"/>
    <property type="molecule type" value="Genomic_DNA"/>
</dbReference>
<sequence length="156" mass="17443">MAVMSGSMPCIRRDPPRLLIMTERDNKRDKESGIREESGGTAVCQGHCSSFFLPDRFDNPEVLPTSASGLVQLHTNHNGTSMHDVTWETVHWPKEERGNGNWAEGGYVRQVEVRQREEAEGNFVNNNNQKGINERTRDFSGSLGSGAYTGGLFTDW</sequence>
<protein>
    <submittedName>
        <fullName evidence="1">Uncharacterized protein</fullName>
    </submittedName>
</protein>